<name>A0A368L1L4_9BURK</name>
<dbReference type="Proteomes" id="UP000252357">
    <property type="component" value="Unassembled WGS sequence"/>
</dbReference>
<protein>
    <submittedName>
        <fullName evidence="1">Uncharacterized protein</fullName>
    </submittedName>
</protein>
<comment type="caution">
    <text evidence="1">The sequence shown here is derived from an EMBL/GenBank/DDBJ whole genome shotgun (WGS) entry which is preliminary data.</text>
</comment>
<dbReference type="AlphaFoldDB" id="A0A368L1L4"/>
<proteinExistence type="predicted"/>
<reference evidence="1 2" key="1">
    <citation type="journal article" date="2018" name="Int. J. Syst. Evol. Microbiol.">
        <title>Parvibium lacunae gen. nov., sp. nov., a new member of the family Alcaligenaceae isolated from a freshwater pond.</title>
        <authorList>
            <person name="Chen W.M."/>
            <person name="Xie P.B."/>
            <person name="Hsu M.Y."/>
            <person name="Sheu S.Y."/>
        </authorList>
    </citation>
    <scope>NUCLEOTIDE SEQUENCE [LARGE SCALE GENOMIC DNA]</scope>
    <source>
        <strain evidence="1 2">KMB9</strain>
    </source>
</reference>
<organism evidence="1 2">
    <name type="scientific">Parvibium lacunae</name>
    <dbReference type="NCBI Taxonomy" id="1888893"/>
    <lineage>
        <taxon>Bacteria</taxon>
        <taxon>Pseudomonadati</taxon>
        <taxon>Pseudomonadota</taxon>
        <taxon>Betaproteobacteria</taxon>
        <taxon>Burkholderiales</taxon>
        <taxon>Alcaligenaceae</taxon>
        <taxon>Parvibium</taxon>
    </lineage>
</organism>
<evidence type="ECO:0000313" key="1">
    <source>
        <dbReference type="EMBL" id="RCS57455.1"/>
    </source>
</evidence>
<dbReference type="EMBL" id="QPGB01000003">
    <property type="protein sequence ID" value="RCS57455.1"/>
    <property type="molecule type" value="Genomic_DNA"/>
</dbReference>
<sequence>MQFILAIFLNICIFYSKSIMAYEVDLLNHPYYAKVQIAYKEGVTEVLINKKVIIKSGGTVHFHSMFQLDDQIAIFIEESNGQNGRNACGPWHTLLILKSESEFKKYRTDGACVDIFSVSKLDIGPSYKLIIKYQKSLNTWEYDGKELKKIEEDRTRHSLSFPRKE</sequence>
<accession>A0A368L1L4</accession>
<evidence type="ECO:0000313" key="2">
    <source>
        <dbReference type="Proteomes" id="UP000252357"/>
    </source>
</evidence>
<keyword evidence="2" id="KW-1185">Reference proteome</keyword>
<gene>
    <name evidence="1" type="ORF">DU000_08330</name>
</gene>